<evidence type="ECO:0000256" key="3">
    <source>
        <dbReference type="PROSITE-ProRule" id="PRU01091"/>
    </source>
</evidence>
<name>A0A495JCS7_9ACTN</name>
<dbReference type="SUPFAM" id="SSF48452">
    <property type="entry name" value="TPR-like"/>
    <property type="match status" value="2"/>
</dbReference>
<dbReference type="Pfam" id="PF00486">
    <property type="entry name" value="Trans_reg_C"/>
    <property type="match status" value="1"/>
</dbReference>
<evidence type="ECO:0000256" key="2">
    <source>
        <dbReference type="ARBA" id="ARBA00023125"/>
    </source>
</evidence>
<dbReference type="Proteomes" id="UP000277671">
    <property type="component" value="Unassembled WGS sequence"/>
</dbReference>
<accession>A0A495JCS7</accession>
<dbReference type="SUPFAM" id="SSF52540">
    <property type="entry name" value="P-loop containing nucleoside triphosphate hydrolases"/>
    <property type="match status" value="1"/>
</dbReference>
<dbReference type="GO" id="GO:0006355">
    <property type="term" value="P:regulation of DNA-templated transcription"/>
    <property type="evidence" value="ECO:0007669"/>
    <property type="project" value="InterPro"/>
</dbReference>
<sequence>MGAMRFGILGPTRVLLPDGRHLPVGGARLRALLALLLVDAGRVVPVPRLIDGLYGDEPPRGAANALQSQVSRLRQALPGDDGTPPLVEFHQTGYRLAVDPDQVDAHRFTRLAAAGHRALAAGHRQDAAALLHEALDLWQGQPLVDLADTPTGRALAARLEEARLAALEDRIEAELGLPTAAPPVGELRELVATHPLRERLRGQLIRALHTAGRTAEALAAYEDTRRTLADELGTDPSAELAALHLAILRAGELPHPHPTDEPVPARTAHDTTAPAGPPRNRPPGQLTSFVGREEELRRVGKLLGEARLVTLHGPGGAGKTRLAIEASSRQELDVCFVELAPVLPGANVAQAVLSALGVREAGLRTPADHHQDAADRLVAALTDRRLLLVLDNCEHVVTESATLAGRLLGTSPGLRILTTSREPLRLTGEVLCPISGLALPPQRSGPDAAGDYPAVRLFLDRATDVSPDFRLDAGNVDAVLRICRTLDGLPLAIELAAARLRALPVAEIDARLDDRFRLLSRGSRTALPRHQTLRAAVEWSWDLLDPAERLLAQRLTVFTGGATLASAEGVCGLPGHDLVEVLTSLVEKSLVEVGDGRYRMLDTIRAYGAQRLVEAGEEKSLRQAHAEYFLDLARTADPYLRRTEQVEWLRQLDAERDNLHTALRRSIHATDPTTALRLVSALSFYWWLRGLRGEGAALAGELLGRLGPQPPPDLAEEYVLCRLNAALDGSRDAGPRVGPGSAQWLLRDLGRPPRQPFLLFLSAMASGPPEDGTTEIVLAMNEADAGMLGGDGWARALASIGLGVTLLFEGEPTAAEVELTRALHGFRELGDRWGTVLALASMVELADGRGDHSTALASMAEALRLAEELDSTVDLSDLLRIRGDVRVHAGDLTGAYADYGRAAELARQAGAPEMRAAARLGLAEVARLRGDLIQARELCDAALAECPQGWFGAAGTRLDVLVALGRIAEASDDVPAARDWYRAALTSTLGMPSLPPLGHAVEGLVRLELARGNREPAALLLGAVTAALRGATVANSAQLVRLAESTRSTLGPATYDPPFAQGAALTTPQALNLIAGKEGPPVIAFGIGRAPS</sequence>
<dbReference type="Gene3D" id="1.10.10.10">
    <property type="entry name" value="Winged helix-like DNA-binding domain superfamily/Winged helix DNA-binding domain"/>
    <property type="match status" value="1"/>
</dbReference>
<feature type="region of interest" description="Disordered" evidence="4">
    <location>
        <begin position="253"/>
        <end position="287"/>
    </location>
</feature>
<dbReference type="Pfam" id="PF03704">
    <property type="entry name" value="BTAD"/>
    <property type="match status" value="1"/>
</dbReference>
<dbReference type="GO" id="GO:0000160">
    <property type="term" value="P:phosphorelay signal transduction system"/>
    <property type="evidence" value="ECO:0007669"/>
    <property type="project" value="InterPro"/>
</dbReference>
<dbReference type="SUPFAM" id="SSF46894">
    <property type="entry name" value="C-terminal effector domain of the bipartite response regulators"/>
    <property type="match status" value="1"/>
</dbReference>
<dbReference type="InterPro" id="IPR005158">
    <property type="entry name" value="BTAD"/>
</dbReference>
<evidence type="ECO:0000256" key="1">
    <source>
        <dbReference type="ARBA" id="ARBA00005820"/>
    </source>
</evidence>
<dbReference type="SMART" id="SM00862">
    <property type="entry name" value="Trans_reg_C"/>
    <property type="match status" value="1"/>
</dbReference>
<protein>
    <submittedName>
        <fullName evidence="6">Putative ATPase</fullName>
    </submittedName>
</protein>
<dbReference type="GO" id="GO:0043531">
    <property type="term" value="F:ADP binding"/>
    <property type="evidence" value="ECO:0007669"/>
    <property type="project" value="InterPro"/>
</dbReference>
<organism evidence="6 7">
    <name type="scientific">Micromonospora pisi</name>
    <dbReference type="NCBI Taxonomy" id="589240"/>
    <lineage>
        <taxon>Bacteria</taxon>
        <taxon>Bacillati</taxon>
        <taxon>Actinomycetota</taxon>
        <taxon>Actinomycetes</taxon>
        <taxon>Micromonosporales</taxon>
        <taxon>Micromonosporaceae</taxon>
        <taxon>Micromonospora</taxon>
    </lineage>
</organism>
<keyword evidence="2 3" id="KW-0238">DNA-binding</keyword>
<dbReference type="InterPro" id="IPR058852">
    <property type="entry name" value="HTH_77"/>
</dbReference>
<dbReference type="InterPro" id="IPR016032">
    <property type="entry name" value="Sig_transdc_resp-reg_C-effctor"/>
</dbReference>
<dbReference type="InterPro" id="IPR036388">
    <property type="entry name" value="WH-like_DNA-bd_sf"/>
</dbReference>
<evidence type="ECO:0000256" key="4">
    <source>
        <dbReference type="SAM" id="MobiDB-lite"/>
    </source>
</evidence>
<dbReference type="Gene3D" id="1.25.40.10">
    <property type="entry name" value="Tetratricopeptide repeat domain"/>
    <property type="match status" value="2"/>
</dbReference>
<dbReference type="PANTHER" id="PTHR47691:SF3">
    <property type="entry name" value="HTH-TYPE TRANSCRIPTIONAL REGULATOR RV0890C-RELATED"/>
    <property type="match status" value="1"/>
</dbReference>
<dbReference type="EMBL" id="RBKT01000001">
    <property type="protein sequence ID" value="RKR86162.1"/>
    <property type="molecule type" value="Genomic_DNA"/>
</dbReference>
<dbReference type="AlphaFoldDB" id="A0A495JCS7"/>
<comment type="caution">
    <text evidence="6">The sequence shown here is derived from an EMBL/GenBank/DDBJ whole genome shotgun (WGS) entry which is preliminary data.</text>
</comment>
<dbReference type="GO" id="GO:0003677">
    <property type="term" value="F:DNA binding"/>
    <property type="evidence" value="ECO:0007669"/>
    <property type="project" value="UniProtKB-UniRule"/>
</dbReference>
<keyword evidence="7" id="KW-1185">Reference proteome</keyword>
<dbReference type="Pfam" id="PF25872">
    <property type="entry name" value="HTH_77"/>
    <property type="match status" value="1"/>
</dbReference>
<reference evidence="6 7" key="1">
    <citation type="submission" date="2018-10" db="EMBL/GenBank/DDBJ databases">
        <title>Sequencing the genomes of 1000 actinobacteria strains.</title>
        <authorList>
            <person name="Klenk H.-P."/>
        </authorList>
    </citation>
    <scope>NUCLEOTIDE SEQUENCE [LARGE SCALE GENOMIC DNA]</scope>
    <source>
        <strain evidence="6 7">DSM 45175</strain>
    </source>
</reference>
<comment type="similarity">
    <text evidence="1">Belongs to the AfsR/DnrI/RedD regulatory family.</text>
</comment>
<dbReference type="PANTHER" id="PTHR47691">
    <property type="entry name" value="REGULATOR-RELATED"/>
    <property type="match status" value="1"/>
</dbReference>
<evidence type="ECO:0000313" key="6">
    <source>
        <dbReference type="EMBL" id="RKR86162.1"/>
    </source>
</evidence>
<dbReference type="CDD" id="cd15831">
    <property type="entry name" value="BTAD"/>
    <property type="match status" value="1"/>
</dbReference>
<proteinExistence type="inferred from homology"/>
<evidence type="ECO:0000259" key="5">
    <source>
        <dbReference type="PROSITE" id="PS51755"/>
    </source>
</evidence>
<dbReference type="SMART" id="SM01043">
    <property type="entry name" value="BTAD"/>
    <property type="match status" value="1"/>
</dbReference>
<evidence type="ECO:0000313" key="7">
    <source>
        <dbReference type="Proteomes" id="UP000277671"/>
    </source>
</evidence>
<dbReference type="Gene3D" id="3.40.50.300">
    <property type="entry name" value="P-loop containing nucleotide triphosphate hydrolases"/>
    <property type="match status" value="1"/>
</dbReference>
<dbReference type="PRINTS" id="PR00364">
    <property type="entry name" value="DISEASERSIST"/>
</dbReference>
<dbReference type="Pfam" id="PF00931">
    <property type="entry name" value="NB-ARC"/>
    <property type="match status" value="1"/>
</dbReference>
<dbReference type="InterPro" id="IPR002182">
    <property type="entry name" value="NB-ARC"/>
</dbReference>
<gene>
    <name evidence="6" type="ORF">BDK92_0384</name>
</gene>
<dbReference type="InterPro" id="IPR027417">
    <property type="entry name" value="P-loop_NTPase"/>
</dbReference>
<dbReference type="InterPro" id="IPR011990">
    <property type="entry name" value="TPR-like_helical_dom_sf"/>
</dbReference>
<dbReference type="InterPro" id="IPR001867">
    <property type="entry name" value="OmpR/PhoB-type_DNA-bd"/>
</dbReference>
<feature type="DNA-binding region" description="OmpR/PhoB-type" evidence="3">
    <location>
        <begin position="1"/>
        <end position="98"/>
    </location>
</feature>
<dbReference type="PROSITE" id="PS51755">
    <property type="entry name" value="OMPR_PHOB"/>
    <property type="match status" value="1"/>
</dbReference>
<feature type="domain" description="OmpR/PhoB-type" evidence="5">
    <location>
        <begin position="1"/>
        <end position="98"/>
    </location>
</feature>